<organism evidence="2 3">
    <name type="scientific">Mucuna pruriens</name>
    <name type="common">Velvet bean</name>
    <name type="synonym">Dolichos pruriens</name>
    <dbReference type="NCBI Taxonomy" id="157652"/>
    <lineage>
        <taxon>Eukaryota</taxon>
        <taxon>Viridiplantae</taxon>
        <taxon>Streptophyta</taxon>
        <taxon>Embryophyta</taxon>
        <taxon>Tracheophyta</taxon>
        <taxon>Spermatophyta</taxon>
        <taxon>Magnoliopsida</taxon>
        <taxon>eudicotyledons</taxon>
        <taxon>Gunneridae</taxon>
        <taxon>Pentapetalae</taxon>
        <taxon>rosids</taxon>
        <taxon>fabids</taxon>
        <taxon>Fabales</taxon>
        <taxon>Fabaceae</taxon>
        <taxon>Papilionoideae</taxon>
        <taxon>50 kb inversion clade</taxon>
        <taxon>NPAAA clade</taxon>
        <taxon>indigoferoid/millettioid clade</taxon>
        <taxon>Phaseoleae</taxon>
        <taxon>Mucuna</taxon>
    </lineage>
</organism>
<dbReference type="OrthoDB" id="532959at2759"/>
<dbReference type="PANTHER" id="PTHR24559:SF437">
    <property type="entry name" value="RNA-DIRECTED DNA POLYMERASE HOMOLOG"/>
    <property type="match status" value="1"/>
</dbReference>
<evidence type="ECO:0000259" key="1">
    <source>
        <dbReference type="Pfam" id="PF00078"/>
    </source>
</evidence>
<feature type="domain" description="Reverse transcriptase" evidence="1">
    <location>
        <begin position="331"/>
        <end position="429"/>
    </location>
</feature>
<dbReference type="EMBL" id="QJKJ01003503">
    <property type="protein sequence ID" value="RDX98129.1"/>
    <property type="molecule type" value="Genomic_DNA"/>
</dbReference>
<dbReference type="Gene3D" id="3.10.10.10">
    <property type="entry name" value="HIV Type 1 Reverse Transcriptase, subunit A, domain 1"/>
    <property type="match status" value="2"/>
</dbReference>
<dbReference type="PANTHER" id="PTHR24559">
    <property type="entry name" value="TRANSPOSON TY3-I GAG-POL POLYPROTEIN"/>
    <property type="match status" value="1"/>
</dbReference>
<dbReference type="InterPro" id="IPR053134">
    <property type="entry name" value="RNA-dir_DNA_polymerase"/>
</dbReference>
<dbReference type="Gene3D" id="3.30.70.270">
    <property type="match status" value="2"/>
</dbReference>
<gene>
    <name evidence="2" type="ORF">CR513_18976</name>
</gene>
<dbReference type="CDD" id="cd01647">
    <property type="entry name" value="RT_LTR"/>
    <property type="match status" value="1"/>
</dbReference>
<dbReference type="Pfam" id="PF00078">
    <property type="entry name" value="RVT_1"/>
    <property type="match status" value="1"/>
</dbReference>
<dbReference type="InterPro" id="IPR043128">
    <property type="entry name" value="Rev_trsase/Diguanyl_cyclase"/>
</dbReference>
<comment type="caution">
    <text evidence="2">The sequence shown here is derived from an EMBL/GenBank/DDBJ whole genome shotgun (WGS) entry which is preliminary data.</text>
</comment>
<accession>A0A371H5R0</accession>
<keyword evidence="3" id="KW-1185">Reference proteome</keyword>
<dbReference type="AlphaFoldDB" id="A0A371H5R0"/>
<proteinExistence type="predicted"/>
<dbReference type="InterPro" id="IPR043502">
    <property type="entry name" value="DNA/RNA_pol_sf"/>
</dbReference>
<name>A0A371H5R0_MUCPR</name>
<evidence type="ECO:0000313" key="2">
    <source>
        <dbReference type="EMBL" id="RDX98129.1"/>
    </source>
</evidence>
<protein>
    <recommendedName>
        <fullName evidence="1">Reverse transcriptase domain-containing protein</fullName>
    </recommendedName>
</protein>
<dbReference type="InterPro" id="IPR000477">
    <property type="entry name" value="RT_dom"/>
</dbReference>
<dbReference type="Proteomes" id="UP000257109">
    <property type="component" value="Unassembled WGS sequence"/>
</dbReference>
<reference evidence="2" key="1">
    <citation type="submission" date="2018-05" db="EMBL/GenBank/DDBJ databases">
        <title>Draft genome of Mucuna pruriens seed.</title>
        <authorList>
            <person name="Nnadi N.E."/>
            <person name="Vos R."/>
            <person name="Hasami M.H."/>
            <person name="Devisetty U.K."/>
            <person name="Aguiy J.C."/>
        </authorList>
    </citation>
    <scope>NUCLEOTIDE SEQUENCE [LARGE SCALE GENOMIC DNA]</scope>
    <source>
        <strain evidence="2">JCA_2017</strain>
    </source>
</reference>
<sequence>MVELQNYSSLGALVHQVVKFEIGGVPLGDPQLVLVTREEEIGRKRKLGVTRALRKGVNPSKCPNKRAMILRDDGEIESDNSHGETSTSSSCVNVASERLVNKLSSLIIVHLKLYRLQWLSEHGELIVEVSFTLGKYEDKVLCNVAPIEATHLLLGRHYQYDRKVIQDGALTGSHLYIWDKSKKEEKSKESLLVGPREVRRVLLAKREPLYALPIDMYDSFAERVLGLPPLRGIKYYIDLSLRATLPNMASHKTNPEEGKQIQKQVGKLLEKGWVTESMSPCAMLVILVPKKDGTWRMCTNYSLINKITVRYRHLIPSLDDLLDELHGKGGDEWKTTFKTKFGLYEWLVMPFGLTNAPSTFIRLMNHVLRSLTARCVIVYFDDILICSTCLNVHLLHVRSLLEILRKETLFSSLEKCIFYTDEVVFLGFVVGSHGVKIDNEDVKAS</sequence>
<evidence type="ECO:0000313" key="3">
    <source>
        <dbReference type="Proteomes" id="UP000257109"/>
    </source>
</evidence>
<dbReference type="SUPFAM" id="SSF56672">
    <property type="entry name" value="DNA/RNA polymerases"/>
    <property type="match status" value="1"/>
</dbReference>
<feature type="non-terminal residue" evidence="2">
    <location>
        <position position="1"/>
    </location>
</feature>